<dbReference type="AlphaFoldDB" id="A0AAV5WKI6"/>
<organism evidence="1 2">
    <name type="scientific">Pristionchus fissidentatus</name>
    <dbReference type="NCBI Taxonomy" id="1538716"/>
    <lineage>
        <taxon>Eukaryota</taxon>
        <taxon>Metazoa</taxon>
        <taxon>Ecdysozoa</taxon>
        <taxon>Nematoda</taxon>
        <taxon>Chromadorea</taxon>
        <taxon>Rhabditida</taxon>
        <taxon>Rhabditina</taxon>
        <taxon>Diplogasteromorpha</taxon>
        <taxon>Diplogasteroidea</taxon>
        <taxon>Neodiplogasteridae</taxon>
        <taxon>Pristionchus</taxon>
    </lineage>
</organism>
<feature type="non-terminal residue" evidence="1">
    <location>
        <position position="1"/>
    </location>
</feature>
<name>A0AAV5WKI6_9BILA</name>
<evidence type="ECO:0000313" key="2">
    <source>
        <dbReference type="Proteomes" id="UP001432322"/>
    </source>
</evidence>
<proteinExistence type="predicted"/>
<dbReference type="Proteomes" id="UP001432322">
    <property type="component" value="Unassembled WGS sequence"/>
</dbReference>
<keyword evidence="2" id="KW-1185">Reference proteome</keyword>
<comment type="caution">
    <text evidence="1">The sequence shown here is derived from an EMBL/GenBank/DDBJ whole genome shotgun (WGS) entry which is preliminary data.</text>
</comment>
<dbReference type="EMBL" id="BTSY01000006">
    <property type="protein sequence ID" value="GMT31244.1"/>
    <property type="molecule type" value="Genomic_DNA"/>
</dbReference>
<reference evidence="1" key="1">
    <citation type="submission" date="2023-10" db="EMBL/GenBank/DDBJ databases">
        <title>Genome assembly of Pristionchus species.</title>
        <authorList>
            <person name="Yoshida K."/>
            <person name="Sommer R.J."/>
        </authorList>
    </citation>
    <scope>NUCLEOTIDE SEQUENCE</scope>
    <source>
        <strain evidence="1">RS5133</strain>
    </source>
</reference>
<sequence length="251" mass="28367">KRPPHIGASSRNDFERAKMAKQLDTITDNLRLFLESQSDEKKKDPLYLGLVACVEVLAHTREQCLSVTIEDVIEKEKRERSLVIECLPESDKLFASERVDDDFKTVELFLNAAEIEVRPETVFRMGQVSTRPRLLKVILPRKSAQQSLLRRLSKITELPGYKNVKVRPSLSESERKAQYDLRQKKKALNEAGGDYVIYAGVLMKKSEVESFKKSNNRSLTKTKSIVPKELISSSGCAVTGISNITNLLATQ</sequence>
<evidence type="ECO:0000313" key="1">
    <source>
        <dbReference type="EMBL" id="GMT31244.1"/>
    </source>
</evidence>
<gene>
    <name evidence="1" type="ORF">PFISCL1PPCAC_22541</name>
</gene>
<feature type="non-terminal residue" evidence="1">
    <location>
        <position position="251"/>
    </location>
</feature>
<accession>A0AAV5WKI6</accession>
<protein>
    <submittedName>
        <fullName evidence="1">Uncharacterized protein</fullName>
    </submittedName>
</protein>